<dbReference type="SUPFAM" id="SSF88713">
    <property type="entry name" value="Glycoside hydrolase/deacetylase"/>
    <property type="match status" value="1"/>
</dbReference>
<evidence type="ECO:0000256" key="2">
    <source>
        <dbReference type="ARBA" id="ARBA00022729"/>
    </source>
</evidence>
<evidence type="ECO:0000256" key="3">
    <source>
        <dbReference type="SAM" id="MobiDB-lite"/>
    </source>
</evidence>
<evidence type="ECO:0000256" key="1">
    <source>
        <dbReference type="ARBA" id="ARBA00004613"/>
    </source>
</evidence>
<gene>
    <name evidence="5" type="ORF">FHR36_001438</name>
</gene>
<keyword evidence="6" id="KW-1185">Reference proteome</keyword>
<dbReference type="Gene3D" id="3.20.20.370">
    <property type="entry name" value="Glycoside hydrolase/deacetylase"/>
    <property type="match status" value="1"/>
</dbReference>
<dbReference type="Pfam" id="PF01522">
    <property type="entry name" value="Polysacc_deac_1"/>
    <property type="match status" value="2"/>
</dbReference>
<dbReference type="CDD" id="cd10918">
    <property type="entry name" value="CE4_NodB_like_5s_6s"/>
    <property type="match status" value="1"/>
</dbReference>
<dbReference type="PANTHER" id="PTHR34216">
    <property type="match status" value="1"/>
</dbReference>
<dbReference type="InterPro" id="IPR002509">
    <property type="entry name" value="NODB_dom"/>
</dbReference>
<keyword evidence="2" id="KW-0732">Signal</keyword>
<name>A0ABT1ITA9_9ACTN</name>
<accession>A0ABT1ITA9</accession>
<organism evidence="5 6">
    <name type="scientific">Kitasatospora paracochleata</name>
    <dbReference type="NCBI Taxonomy" id="58354"/>
    <lineage>
        <taxon>Bacteria</taxon>
        <taxon>Bacillati</taxon>
        <taxon>Actinomycetota</taxon>
        <taxon>Actinomycetes</taxon>
        <taxon>Kitasatosporales</taxon>
        <taxon>Streptomycetaceae</taxon>
        <taxon>Kitasatospora</taxon>
    </lineage>
</organism>
<feature type="domain" description="NodB homology" evidence="4">
    <location>
        <begin position="136"/>
        <end position="367"/>
    </location>
</feature>
<dbReference type="PANTHER" id="PTHR34216:SF3">
    <property type="entry name" value="POLY-BETA-1,6-N-ACETYL-D-GLUCOSAMINE N-DEACETYLASE"/>
    <property type="match status" value="1"/>
</dbReference>
<dbReference type="PROSITE" id="PS51677">
    <property type="entry name" value="NODB"/>
    <property type="match status" value="1"/>
</dbReference>
<evidence type="ECO:0000313" key="6">
    <source>
        <dbReference type="Proteomes" id="UP001206483"/>
    </source>
</evidence>
<comment type="subcellular location">
    <subcellularLocation>
        <location evidence="1">Secreted</location>
    </subcellularLocation>
</comment>
<dbReference type="InterPro" id="IPR011330">
    <property type="entry name" value="Glyco_hydro/deAcase_b/a-brl"/>
</dbReference>
<comment type="caution">
    <text evidence="5">The sequence shown here is derived from an EMBL/GenBank/DDBJ whole genome shotgun (WGS) entry which is preliminary data.</text>
</comment>
<feature type="compositionally biased region" description="Low complexity" evidence="3">
    <location>
        <begin position="1"/>
        <end position="17"/>
    </location>
</feature>
<evidence type="ECO:0000313" key="5">
    <source>
        <dbReference type="EMBL" id="MCP2308314.1"/>
    </source>
</evidence>
<feature type="region of interest" description="Disordered" evidence="3">
    <location>
        <begin position="1"/>
        <end position="40"/>
    </location>
</feature>
<dbReference type="Proteomes" id="UP001206483">
    <property type="component" value="Unassembled WGS sequence"/>
</dbReference>
<reference evidence="5 6" key="1">
    <citation type="submission" date="2022-06" db="EMBL/GenBank/DDBJ databases">
        <title>Sequencing the genomes of 1000 actinobacteria strains.</title>
        <authorList>
            <person name="Klenk H.-P."/>
        </authorList>
    </citation>
    <scope>NUCLEOTIDE SEQUENCE [LARGE SCALE GENOMIC DNA]</scope>
    <source>
        <strain evidence="5 6">DSM 41656</strain>
    </source>
</reference>
<sequence>MTWSRPGEGAAAGSDADAPAHHRTGGSMPISGGSTEEADPAVRAVRAVEAGHRTPDGPAGAGGARRRAADTLLRHSPLQPAFRIRSARRLAVLAYHGVDDPASFAAQLERLTRTATPVTLDQVEQAVAEGRPLAPRSVLLTFDDGERSVLTRGLPALARHRLPAAAFVVAGHIGGDQPFWWTEAHHLVAAGGHAAALGRPAAPGAAVAALKRLPDAERLGALEELRATAARPTPRTEQLTVRDLATLRDGGVAIGNHTLTHPCLDRCADGTVRTEVAEAHQLLTGWLGAAPTAFAYPNGNLDGRAETLLRDLGYRLGFLFDHRHDALLPRNPLRISRLRVNSHTTRARFDTILSGLHPAVHRLRGGH</sequence>
<proteinExistence type="predicted"/>
<protein>
    <submittedName>
        <fullName evidence="5">Peptidoglycan/xylan/chitin deacetylase (PgdA/CDA1 family)</fullName>
    </submittedName>
</protein>
<dbReference type="EMBL" id="JAMZDX010000002">
    <property type="protein sequence ID" value="MCP2308314.1"/>
    <property type="molecule type" value="Genomic_DNA"/>
</dbReference>
<dbReference type="RefSeq" id="WP_253794917.1">
    <property type="nucleotide sequence ID" value="NZ_BAAAUB010000030.1"/>
</dbReference>
<evidence type="ECO:0000259" key="4">
    <source>
        <dbReference type="PROSITE" id="PS51677"/>
    </source>
</evidence>
<dbReference type="InterPro" id="IPR051398">
    <property type="entry name" value="Polysacch_Deacetylase"/>
</dbReference>